<dbReference type="InterPro" id="IPR010496">
    <property type="entry name" value="AL/BT2_dom"/>
</dbReference>
<gene>
    <name evidence="3" type="ORF">SAMN04488057_103323</name>
</gene>
<evidence type="ECO:0000313" key="3">
    <source>
        <dbReference type="EMBL" id="SHM78673.1"/>
    </source>
</evidence>
<dbReference type="Gene3D" id="1.25.10.10">
    <property type="entry name" value="Leucine-rich Repeat Variant"/>
    <property type="match status" value="3"/>
</dbReference>
<dbReference type="STRING" id="388280.SAMN04488057_103323"/>
<feature type="domain" description="3-keto-alpha-glucoside-1,2-lyase/3-keto-2-hydroxy-glucal hydratase" evidence="2">
    <location>
        <begin position="734"/>
        <end position="928"/>
    </location>
</feature>
<proteinExistence type="predicted"/>
<reference evidence="3 4" key="1">
    <citation type="submission" date="2016-11" db="EMBL/GenBank/DDBJ databases">
        <authorList>
            <person name="Jaros S."/>
            <person name="Januszkiewicz K."/>
            <person name="Wedrychowicz H."/>
        </authorList>
    </citation>
    <scope>NUCLEOTIDE SEQUENCE [LARGE SCALE GENOMIC DNA]</scope>
    <source>
        <strain evidence="3 4">CGMCC 1.6102</strain>
    </source>
</reference>
<feature type="signal peptide" evidence="1">
    <location>
        <begin position="1"/>
        <end position="25"/>
    </location>
</feature>
<evidence type="ECO:0000313" key="4">
    <source>
        <dbReference type="Proteomes" id="UP000184513"/>
    </source>
</evidence>
<dbReference type="InterPro" id="IPR011989">
    <property type="entry name" value="ARM-like"/>
</dbReference>
<organism evidence="3 4">
    <name type="scientific">Cyclobacterium lianum</name>
    <dbReference type="NCBI Taxonomy" id="388280"/>
    <lineage>
        <taxon>Bacteria</taxon>
        <taxon>Pseudomonadati</taxon>
        <taxon>Bacteroidota</taxon>
        <taxon>Cytophagia</taxon>
        <taxon>Cytophagales</taxon>
        <taxon>Cyclobacteriaceae</taxon>
        <taxon>Cyclobacterium</taxon>
    </lineage>
</organism>
<dbReference type="Gene3D" id="2.60.120.560">
    <property type="entry name" value="Exo-inulinase, domain 1"/>
    <property type="match status" value="2"/>
</dbReference>
<dbReference type="Pfam" id="PF06439">
    <property type="entry name" value="3keto-disac_hyd"/>
    <property type="match status" value="2"/>
</dbReference>
<dbReference type="Proteomes" id="UP000184513">
    <property type="component" value="Unassembled WGS sequence"/>
</dbReference>
<dbReference type="SUPFAM" id="SSF48371">
    <property type="entry name" value="ARM repeat"/>
    <property type="match status" value="1"/>
</dbReference>
<name>A0A1M7LKG9_9BACT</name>
<feature type="chain" id="PRO_5012839344" evidence="1">
    <location>
        <begin position="26"/>
        <end position="1135"/>
    </location>
</feature>
<keyword evidence="4" id="KW-1185">Reference proteome</keyword>
<dbReference type="RefSeq" id="WP_073093752.1">
    <property type="nucleotide sequence ID" value="NZ_FRCY01000003.1"/>
</dbReference>
<dbReference type="EMBL" id="FRCY01000003">
    <property type="protein sequence ID" value="SHM78673.1"/>
    <property type="molecule type" value="Genomic_DNA"/>
</dbReference>
<dbReference type="GO" id="GO:0016787">
    <property type="term" value="F:hydrolase activity"/>
    <property type="evidence" value="ECO:0007669"/>
    <property type="project" value="InterPro"/>
</dbReference>
<dbReference type="OrthoDB" id="9806233at2"/>
<keyword evidence="1" id="KW-0732">Signal</keyword>
<sequence length="1135" mass="124662">MQKQTIFKTALILSLLVGQVFFGRAQNQLDDGRTTATKIADLLNRFPAPNAQAMETAMQQMEDLGENGISQMATMLQPGSNNENLEYALAGFAFYASESGKDQLARTAVQAYGKALDKLNDPESKHFLLTQLKWIAKEDAIPYIEPYLQDERLSGIASRILANIGSSSAERALILALGASENQARQLNFIEALGDFGSKEALAEITPFATSDNPAVQKVALYALANIADPASAKTFYAAAESAQFTFDASNASALYLRYIDNLGEKSQAKTAFKLARKLHKKTSAADHYHTKAGALGLMAKYNPDKSGKWLQEAASSDNFRYRGTALKLLSDEDLVSELDDWKKTLEKGSPEVKAAIIRRMGEVKDNSIAGAIVPYLQSEDEAVRMAAIPAVVNAGESLALENLLDKLPSASESETEAIVKALKSMDGDNVTAAYASRIPDASPENKVLLLKLLASRAAEDQVDVVLNAARSNSPEVKEAAMTALSSISTASDLDQLVSLLKETTDPANLEKIQDAIIVANAQKDDVLTETNWAMELLPELAGDKQMYLYKVLAKTGGNLALEKLQDIYENGNTAQRQAVVSALNQADDAKATGPLLHIARNSNNRAQIEAALMGYIRLVASVNSPDTQKVLMLRNSLNLAEEGETIKAALEQIGNYPTFQALLVAAAYQEKAAYQQSAARAVMKIVLNNDTIFGDKVREIVEKTIAVISGQDSQYYKTSLQKYLDEMPEGRGFYALFNGENLDGWKGVFSNPIQRATMSESAYKREQNKANEMMEKGWKAEDGLLVFLGEGQNIAATKDYGDFEMFVDWKITEDGDAGIYLRGTPQVQIWDPARTDVGAEVGSGGLYNNQKHPSKPLKLADNPVGEWNTFHIKMQGEKVTVYLNGELVVDEVTLENYWDREQSIFPEGQIELQAHGTYVAYRDIYIRELVGAPKFELSEAEKEEGFEVLFDGTHLDKWTGNKTDYVVDNGVLAIYPDRGGQGNLLTEKEYGDFEFRFSFKLTPGANNGLGIRTPMEGDAAYVGMELQILDDTAEIYSQLKPYQYHGSLYGVAAAEKGHQNPVGEWNEQRVIVKGDQIRVILNGTEILDVNIAEAKKDGTLDGREHPGLFREKGHIGFLGHGDIVYFKDIRVKEL</sequence>
<evidence type="ECO:0000259" key="2">
    <source>
        <dbReference type="Pfam" id="PF06439"/>
    </source>
</evidence>
<protein>
    <submittedName>
        <fullName evidence="3">HEAT repeat</fullName>
    </submittedName>
</protein>
<feature type="domain" description="3-keto-alpha-glucoside-1,2-lyase/3-keto-2-hydroxy-glucal hydratase" evidence="2">
    <location>
        <begin position="946"/>
        <end position="1133"/>
    </location>
</feature>
<dbReference type="InterPro" id="IPR016024">
    <property type="entry name" value="ARM-type_fold"/>
</dbReference>
<evidence type="ECO:0000256" key="1">
    <source>
        <dbReference type="SAM" id="SignalP"/>
    </source>
</evidence>
<accession>A0A1M7LKG9</accession>
<dbReference type="Pfam" id="PF13646">
    <property type="entry name" value="HEAT_2"/>
    <property type="match status" value="3"/>
</dbReference>
<dbReference type="AlphaFoldDB" id="A0A1M7LKG9"/>